<dbReference type="EnsemblMetazoa" id="CapteT107840">
    <property type="protein sequence ID" value="CapteP107840"/>
    <property type="gene ID" value="CapteG107840"/>
</dbReference>
<dbReference type="SUPFAM" id="SSF81321">
    <property type="entry name" value="Family A G protein-coupled receptor-like"/>
    <property type="match status" value="1"/>
</dbReference>
<reference evidence="8" key="3">
    <citation type="submission" date="2015-06" db="UniProtKB">
        <authorList>
            <consortium name="EnsemblMetazoa"/>
        </authorList>
    </citation>
    <scope>IDENTIFICATION</scope>
</reference>
<evidence type="ECO:0000313" key="8">
    <source>
        <dbReference type="EnsemblMetazoa" id="CapteP107840"/>
    </source>
</evidence>
<reference evidence="7 9" key="2">
    <citation type="journal article" date="2013" name="Nature">
        <title>Insights into bilaterian evolution from three spiralian genomes.</title>
        <authorList>
            <person name="Simakov O."/>
            <person name="Marletaz F."/>
            <person name="Cho S.J."/>
            <person name="Edsinger-Gonzales E."/>
            <person name="Havlak P."/>
            <person name="Hellsten U."/>
            <person name="Kuo D.H."/>
            <person name="Larsson T."/>
            <person name="Lv J."/>
            <person name="Arendt D."/>
            <person name="Savage R."/>
            <person name="Osoegawa K."/>
            <person name="de Jong P."/>
            <person name="Grimwood J."/>
            <person name="Chapman J.A."/>
            <person name="Shapiro H."/>
            <person name="Aerts A."/>
            <person name="Otillar R.P."/>
            <person name="Terry A.Y."/>
            <person name="Boore J.L."/>
            <person name="Grigoriev I.V."/>
            <person name="Lindberg D.R."/>
            <person name="Seaver E.C."/>
            <person name="Weisblat D.A."/>
            <person name="Putnam N.H."/>
            <person name="Rokhsar D.S."/>
        </authorList>
    </citation>
    <scope>NUCLEOTIDE SEQUENCE</scope>
    <source>
        <strain evidence="7 9">I ESC-2004</strain>
    </source>
</reference>
<keyword evidence="3 5" id="KW-1133">Transmembrane helix</keyword>
<dbReference type="InterPro" id="IPR052954">
    <property type="entry name" value="GPCR-Ligand_Int"/>
</dbReference>
<dbReference type="GO" id="GO:0004930">
    <property type="term" value="F:G protein-coupled receptor activity"/>
    <property type="evidence" value="ECO:0007669"/>
    <property type="project" value="InterPro"/>
</dbReference>
<dbReference type="EMBL" id="AMQN01008368">
    <property type="status" value="NOT_ANNOTATED_CDS"/>
    <property type="molecule type" value="Genomic_DNA"/>
</dbReference>
<evidence type="ECO:0000256" key="1">
    <source>
        <dbReference type="ARBA" id="ARBA00004370"/>
    </source>
</evidence>
<dbReference type="PROSITE" id="PS50262">
    <property type="entry name" value="G_PROTEIN_RECEP_F1_2"/>
    <property type="match status" value="1"/>
</dbReference>
<feature type="transmembrane region" description="Helical" evidence="5">
    <location>
        <begin position="27"/>
        <end position="48"/>
    </location>
</feature>
<feature type="non-terminal residue" evidence="7">
    <location>
        <position position="173"/>
    </location>
</feature>
<evidence type="ECO:0000313" key="9">
    <source>
        <dbReference type="Proteomes" id="UP000014760"/>
    </source>
</evidence>
<dbReference type="Proteomes" id="UP000014760">
    <property type="component" value="Unassembled WGS sequence"/>
</dbReference>
<feature type="transmembrane region" description="Helical" evidence="5">
    <location>
        <begin position="151"/>
        <end position="168"/>
    </location>
</feature>
<evidence type="ECO:0000256" key="4">
    <source>
        <dbReference type="ARBA" id="ARBA00023136"/>
    </source>
</evidence>
<feature type="transmembrane region" description="Helical" evidence="5">
    <location>
        <begin position="109"/>
        <end position="131"/>
    </location>
</feature>
<organism evidence="7">
    <name type="scientific">Capitella teleta</name>
    <name type="common">Polychaete worm</name>
    <dbReference type="NCBI Taxonomy" id="283909"/>
    <lineage>
        <taxon>Eukaryota</taxon>
        <taxon>Metazoa</taxon>
        <taxon>Spiralia</taxon>
        <taxon>Lophotrochozoa</taxon>
        <taxon>Annelida</taxon>
        <taxon>Polychaeta</taxon>
        <taxon>Sedentaria</taxon>
        <taxon>Scolecida</taxon>
        <taxon>Capitellidae</taxon>
        <taxon>Capitella</taxon>
    </lineage>
</organism>
<dbReference type="Pfam" id="PF00001">
    <property type="entry name" value="7tm_1"/>
    <property type="match status" value="1"/>
</dbReference>
<dbReference type="AlphaFoldDB" id="R7UKC6"/>
<protein>
    <recommendedName>
        <fullName evidence="6">G-protein coupled receptors family 1 profile domain-containing protein</fullName>
    </recommendedName>
</protein>
<evidence type="ECO:0000256" key="5">
    <source>
        <dbReference type="SAM" id="Phobius"/>
    </source>
</evidence>
<evidence type="ECO:0000256" key="2">
    <source>
        <dbReference type="ARBA" id="ARBA00022692"/>
    </source>
</evidence>
<feature type="transmembrane region" description="Helical" evidence="5">
    <location>
        <begin position="60"/>
        <end position="81"/>
    </location>
</feature>
<name>R7UKC6_CAPTE</name>
<dbReference type="STRING" id="283909.R7UKC6"/>
<evidence type="ECO:0000256" key="3">
    <source>
        <dbReference type="ARBA" id="ARBA00022989"/>
    </source>
</evidence>
<evidence type="ECO:0000259" key="6">
    <source>
        <dbReference type="PROSITE" id="PS50262"/>
    </source>
</evidence>
<sequence>MYRDDRGSEKLIGNRTWGFKVGTMLNFFFLPFVIVFGWIGNATSLAVFSRPKNRSISCCVYMCGLSISDSLMMTVASHYLIRFTYYYIFSDKHTKAYTVPVWECKTFTWLYQLASLNGACIIVCMTVDRLIGVRFPLLAKRLCTASKAQKMLLVILLLTGVFTTPHLLHSKVI</sequence>
<proteinExistence type="predicted"/>
<keyword evidence="9" id="KW-1185">Reference proteome</keyword>
<comment type="subcellular location">
    <subcellularLocation>
        <location evidence="1">Membrane</location>
    </subcellularLocation>
</comment>
<keyword evidence="2 5" id="KW-0812">Transmembrane</keyword>
<dbReference type="InterPro" id="IPR000276">
    <property type="entry name" value="GPCR_Rhodpsn"/>
</dbReference>
<keyword evidence="4 5" id="KW-0472">Membrane</keyword>
<feature type="domain" description="G-protein coupled receptors family 1 profile" evidence="6">
    <location>
        <begin position="40"/>
        <end position="173"/>
    </location>
</feature>
<dbReference type="PANTHER" id="PTHR46641:SF25">
    <property type="entry name" value="CNMAMIDE RECEPTOR-RELATED"/>
    <property type="match status" value="1"/>
</dbReference>
<accession>R7UKC6</accession>
<dbReference type="PANTHER" id="PTHR46641">
    <property type="entry name" value="FMRFAMIDE RECEPTOR-RELATED"/>
    <property type="match status" value="1"/>
</dbReference>
<reference evidence="9" key="1">
    <citation type="submission" date="2012-12" db="EMBL/GenBank/DDBJ databases">
        <authorList>
            <person name="Hellsten U."/>
            <person name="Grimwood J."/>
            <person name="Chapman J.A."/>
            <person name="Shapiro H."/>
            <person name="Aerts A."/>
            <person name="Otillar R.P."/>
            <person name="Terry A.Y."/>
            <person name="Boore J.L."/>
            <person name="Simakov O."/>
            <person name="Marletaz F."/>
            <person name="Cho S.-J."/>
            <person name="Edsinger-Gonzales E."/>
            <person name="Havlak P."/>
            <person name="Kuo D.-H."/>
            <person name="Larsson T."/>
            <person name="Lv J."/>
            <person name="Arendt D."/>
            <person name="Savage R."/>
            <person name="Osoegawa K."/>
            <person name="de Jong P."/>
            <person name="Lindberg D.R."/>
            <person name="Seaver E.C."/>
            <person name="Weisblat D.A."/>
            <person name="Putnam N.H."/>
            <person name="Grigoriev I.V."/>
            <person name="Rokhsar D.S."/>
        </authorList>
    </citation>
    <scope>NUCLEOTIDE SEQUENCE</scope>
    <source>
        <strain evidence="9">I ESC-2004</strain>
    </source>
</reference>
<dbReference type="OrthoDB" id="9990906at2759"/>
<dbReference type="GO" id="GO:0016020">
    <property type="term" value="C:membrane"/>
    <property type="evidence" value="ECO:0007669"/>
    <property type="project" value="UniProtKB-SubCell"/>
</dbReference>
<dbReference type="InterPro" id="IPR017452">
    <property type="entry name" value="GPCR_Rhodpsn_7TM"/>
</dbReference>
<dbReference type="OMA" id="MEYTAST"/>
<dbReference type="Gene3D" id="1.20.1070.10">
    <property type="entry name" value="Rhodopsin 7-helix transmembrane proteins"/>
    <property type="match status" value="1"/>
</dbReference>
<dbReference type="EMBL" id="KB302959">
    <property type="protein sequence ID" value="ELU03732.1"/>
    <property type="molecule type" value="Genomic_DNA"/>
</dbReference>
<evidence type="ECO:0000313" key="7">
    <source>
        <dbReference type="EMBL" id="ELU03732.1"/>
    </source>
</evidence>
<dbReference type="HOGENOM" id="CLU_144557_0_0_1"/>
<gene>
    <name evidence="7" type="ORF">CAPTEDRAFT_107840</name>
</gene>